<keyword evidence="1" id="KW-0175">Coiled coil</keyword>
<dbReference type="GO" id="GO:0016787">
    <property type="term" value="F:hydrolase activity"/>
    <property type="evidence" value="ECO:0007669"/>
    <property type="project" value="UniProtKB-KW"/>
</dbReference>
<organism evidence="4 5">
    <name type="scientific">Desulfosarcina ovata subsp. sediminis</name>
    <dbReference type="NCBI Taxonomy" id="885957"/>
    <lineage>
        <taxon>Bacteria</taxon>
        <taxon>Pseudomonadati</taxon>
        <taxon>Thermodesulfobacteriota</taxon>
        <taxon>Desulfobacteria</taxon>
        <taxon>Desulfobacterales</taxon>
        <taxon>Desulfosarcinaceae</taxon>
        <taxon>Desulfosarcina</taxon>
    </lineage>
</organism>
<dbReference type="GO" id="GO:0005886">
    <property type="term" value="C:plasma membrane"/>
    <property type="evidence" value="ECO:0007669"/>
    <property type="project" value="TreeGrafter"/>
</dbReference>
<evidence type="ECO:0000259" key="3">
    <source>
        <dbReference type="Pfam" id="PF25973"/>
    </source>
</evidence>
<feature type="domain" description="CzcB-like barrel-sandwich hybrid" evidence="3">
    <location>
        <begin position="48"/>
        <end position="214"/>
    </location>
</feature>
<gene>
    <name evidence="4" type="ORF">DSCO28_30570</name>
</gene>
<evidence type="ECO:0000313" key="5">
    <source>
        <dbReference type="Proteomes" id="UP000425960"/>
    </source>
</evidence>
<dbReference type="Gene3D" id="2.40.30.170">
    <property type="match status" value="1"/>
</dbReference>
<reference evidence="4 5" key="1">
    <citation type="submission" date="2019-11" db="EMBL/GenBank/DDBJ databases">
        <title>Comparative genomics of hydrocarbon-degrading Desulfosarcina strains.</title>
        <authorList>
            <person name="Watanabe M."/>
            <person name="Kojima H."/>
            <person name="Fukui M."/>
        </authorList>
    </citation>
    <scope>NUCLEOTIDE SEQUENCE [LARGE SCALE GENOMIC DNA]</scope>
    <source>
        <strain evidence="4 5">28bB2T</strain>
    </source>
</reference>
<accession>A0A5K7ZMZ8</accession>
<keyword evidence="2" id="KW-0472">Membrane</keyword>
<feature type="coiled-coil region" evidence="1">
    <location>
        <begin position="80"/>
        <end position="159"/>
    </location>
</feature>
<evidence type="ECO:0000313" key="4">
    <source>
        <dbReference type="EMBL" id="BBO82491.1"/>
    </source>
</evidence>
<dbReference type="Gene3D" id="2.40.50.100">
    <property type="match status" value="1"/>
</dbReference>
<dbReference type="KEGG" id="dov:DSCO28_30570"/>
<dbReference type="PANTHER" id="PTHR30438">
    <property type="entry name" value="36 KDA ANTIGEN-RELATED"/>
    <property type="match status" value="1"/>
</dbReference>
<name>A0A5K7ZMZ8_9BACT</name>
<keyword evidence="4" id="KW-0378">Hydrolase</keyword>
<sequence length="328" mass="36334">MKRRWIKWAMLGVVLIAGFGAYVWLGQREDKLPEGIASGNGRIEATEVDVATKLAGRLTEIMVREGDMVAKGQTLARMDTRELAARRRSAQAEMQRAEEERRYAAAMLEQQRSQLALVVKDLDRYRRLYASKSIALQSLQRQETARDTARAAVAAARARQANATAAIDAVKARIDEIQSFIDDSTLMAPVDGRVLYRLAEPGEVLGAGGRVLTLLDVSDVTMTIFLPTNQAGRVDLGSDARIILDARPDWVIPARVSFVAPKAQFTPKDVETRTEREKLMFRIKVRIDPELLKAHAEKVKTGLPGMAYLRLGADVLWPPVLKTTLDGA</sequence>
<evidence type="ECO:0000256" key="1">
    <source>
        <dbReference type="SAM" id="Coils"/>
    </source>
</evidence>
<dbReference type="SUPFAM" id="SSF111369">
    <property type="entry name" value="HlyD-like secretion proteins"/>
    <property type="match status" value="1"/>
</dbReference>
<dbReference type="AlphaFoldDB" id="A0A5K7ZMZ8"/>
<keyword evidence="2" id="KW-0812">Transmembrane</keyword>
<keyword evidence="2" id="KW-1133">Transmembrane helix</keyword>
<protein>
    <submittedName>
        <fullName evidence="4">Glycoside hydrolase family 43</fullName>
    </submittedName>
</protein>
<dbReference type="RefSeq" id="WP_231714184.1">
    <property type="nucleotide sequence ID" value="NZ_AP021876.1"/>
</dbReference>
<dbReference type="Proteomes" id="UP000425960">
    <property type="component" value="Chromosome"/>
</dbReference>
<dbReference type="EMBL" id="AP021876">
    <property type="protein sequence ID" value="BBO82491.1"/>
    <property type="molecule type" value="Genomic_DNA"/>
</dbReference>
<feature type="transmembrane region" description="Helical" evidence="2">
    <location>
        <begin position="5"/>
        <end position="25"/>
    </location>
</feature>
<dbReference type="Gene3D" id="1.10.287.470">
    <property type="entry name" value="Helix hairpin bin"/>
    <property type="match status" value="1"/>
</dbReference>
<dbReference type="Pfam" id="PF25973">
    <property type="entry name" value="BSH_CzcB"/>
    <property type="match status" value="1"/>
</dbReference>
<evidence type="ECO:0000256" key="2">
    <source>
        <dbReference type="SAM" id="Phobius"/>
    </source>
</evidence>
<dbReference type="PANTHER" id="PTHR30438:SF2">
    <property type="entry name" value="MEMBRANE PROTEIN"/>
    <property type="match status" value="1"/>
</dbReference>
<dbReference type="InterPro" id="IPR058647">
    <property type="entry name" value="BSH_CzcB-like"/>
</dbReference>
<proteinExistence type="predicted"/>